<dbReference type="InterPro" id="IPR021124">
    <property type="entry name" value="CRISPR-assoc_prot_Cas5"/>
</dbReference>
<evidence type="ECO:0000256" key="1">
    <source>
        <dbReference type="ARBA" id="ARBA00023118"/>
    </source>
</evidence>
<comment type="caution">
    <text evidence="2">The sequence shown here is derived from an EMBL/GenBank/DDBJ whole genome shotgun (WGS) entry which is preliminary data.</text>
</comment>
<dbReference type="GO" id="GO:0051607">
    <property type="term" value="P:defense response to virus"/>
    <property type="evidence" value="ECO:0007669"/>
    <property type="project" value="UniProtKB-KW"/>
</dbReference>
<dbReference type="InterPro" id="IPR010147">
    <property type="entry name" value="CRISPR-assoc_prot_CasD"/>
</dbReference>
<organism evidence="2 3">
    <name type="scientific">Pseudoalteromonas rubra</name>
    <dbReference type="NCBI Taxonomy" id="43658"/>
    <lineage>
        <taxon>Bacteria</taxon>
        <taxon>Pseudomonadati</taxon>
        <taxon>Pseudomonadota</taxon>
        <taxon>Gammaproteobacteria</taxon>
        <taxon>Alteromonadales</taxon>
        <taxon>Pseudoalteromonadaceae</taxon>
        <taxon>Pseudoalteromonas</taxon>
    </lineage>
</organism>
<dbReference type="GO" id="GO:0043571">
    <property type="term" value="P:maintenance of CRISPR repeat elements"/>
    <property type="evidence" value="ECO:0007669"/>
    <property type="project" value="InterPro"/>
</dbReference>
<gene>
    <name evidence="2" type="ORF">PRUB_b0417</name>
</gene>
<proteinExistence type="predicted"/>
<keyword evidence="1" id="KW-0051">Antiviral defense</keyword>
<sequence>MSMSTLLIRLAGPMQSWGLKSAFELRNTQLDPTKSGVIGLLCASLGRERNEPLNDLTALRMGVRIDKPGDLAFDYQTALNVAKADGGKPDTQLSHRVYLADAAFWVGFEGDAVLLKKLHHALLNPIWPQFLGRKSYLPGIPLVDPHDACLELPLDLALQQAPRMQAEHEKVAGTPVKYIIDSEAHEGTEQRHDVPLSFEINHRAFTFRSVKSSWGLVDTEEVLYV</sequence>
<dbReference type="NCBIfam" id="TIGR01868">
    <property type="entry name" value="casD_Cas5e"/>
    <property type="match status" value="1"/>
</dbReference>
<dbReference type="NCBIfam" id="TIGR02593">
    <property type="entry name" value="CRISPR_cas5"/>
    <property type="match status" value="1"/>
</dbReference>
<evidence type="ECO:0008006" key="4">
    <source>
        <dbReference type="Google" id="ProtNLM"/>
    </source>
</evidence>
<dbReference type="GO" id="GO:0003723">
    <property type="term" value="F:RNA binding"/>
    <property type="evidence" value="ECO:0007669"/>
    <property type="project" value="InterPro"/>
</dbReference>
<reference evidence="2 3" key="1">
    <citation type="journal article" date="2012" name="J. Bacteriol.">
        <title>Genome sequence of the cycloprodigiosin-producing bacterial strain Pseudoalteromonas rubra ATCC 29570(T).</title>
        <authorList>
            <person name="Xie B.B."/>
            <person name="Shu Y.L."/>
            <person name="Qin Q.L."/>
            <person name="Rong J.C."/>
            <person name="Zhang X.Y."/>
            <person name="Chen X.L."/>
            <person name="Zhou B.C."/>
            <person name="Zhang Y.Z."/>
        </authorList>
    </citation>
    <scope>NUCLEOTIDE SEQUENCE [LARGE SCALE GENOMIC DNA]</scope>
    <source>
        <strain evidence="2 3">DSM 6842</strain>
    </source>
</reference>
<dbReference type="InterPro" id="IPR013422">
    <property type="entry name" value="CRISPR-assoc_prot_Cas5_N"/>
</dbReference>
<protein>
    <recommendedName>
        <fullName evidence="4">Type I-E CRISPR-associated protein Cas5/CasD</fullName>
    </recommendedName>
</protein>
<dbReference type="Gene3D" id="3.30.70.2660">
    <property type="match status" value="1"/>
</dbReference>
<evidence type="ECO:0000313" key="3">
    <source>
        <dbReference type="Proteomes" id="UP000016480"/>
    </source>
</evidence>
<name>A0A8T0BZT1_9GAMM</name>
<accession>A0A8T0BZT1</accession>
<dbReference type="AlphaFoldDB" id="A0A8T0BZT1"/>
<dbReference type="Proteomes" id="UP000016480">
    <property type="component" value="Unassembled WGS sequence"/>
</dbReference>
<dbReference type="EMBL" id="AHCD03000044">
    <property type="protein sequence ID" value="KAF7781259.1"/>
    <property type="molecule type" value="Genomic_DNA"/>
</dbReference>
<evidence type="ECO:0000313" key="2">
    <source>
        <dbReference type="EMBL" id="KAF7781259.1"/>
    </source>
</evidence>
<dbReference type="Pfam" id="PF09704">
    <property type="entry name" value="Cas_Cas5d"/>
    <property type="match status" value="1"/>
</dbReference>
<dbReference type="CDD" id="cd09645">
    <property type="entry name" value="Cas5_I-E"/>
    <property type="match status" value="1"/>
</dbReference>